<evidence type="ECO:0000313" key="2">
    <source>
        <dbReference type="Proteomes" id="UP000223606"/>
    </source>
</evidence>
<dbReference type="Proteomes" id="UP000223606">
    <property type="component" value="Chromosome 1"/>
</dbReference>
<gene>
    <name evidence="1" type="ORF">HDIA_0714</name>
</gene>
<dbReference type="AlphaFoldDB" id="A0A2C9D447"/>
<keyword evidence="2" id="KW-1185">Reference proteome</keyword>
<accession>A0A2C9D447</accession>
<dbReference type="EMBL" id="LT960614">
    <property type="protein sequence ID" value="SON54255.1"/>
    <property type="molecule type" value="Genomic_DNA"/>
</dbReference>
<protein>
    <submittedName>
        <fullName evidence="1">Uncharacterized protein</fullName>
    </submittedName>
</protein>
<proteinExistence type="predicted"/>
<organism evidence="1 2">
    <name type="scientific">Hartmannibacter diazotrophicus</name>
    <dbReference type="NCBI Taxonomy" id="1482074"/>
    <lineage>
        <taxon>Bacteria</taxon>
        <taxon>Pseudomonadati</taxon>
        <taxon>Pseudomonadota</taxon>
        <taxon>Alphaproteobacteria</taxon>
        <taxon>Hyphomicrobiales</taxon>
        <taxon>Pleomorphomonadaceae</taxon>
        <taxon>Hartmannibacter</taxon>
    </lineage>
</organism>
<evidence type="ECO:0000313" key="1">
    <source>
        <dbReference type="EMBL" id="SON54255.1"/>
    </source>
</evidence>
<dbReference type="KEGG" id="hdi:HDIA_0714"/>
<reference evidence="2" key="1">
    <citation type="submission" date="2017-09" db="EMBL/GenBank/DDBJ databases">
        <title>Genome sequence of Nannocystis excedens DSM 71.</title>
        <authorList>
            <person name="Blom J."/>
        </authorList>
    </citation>
    <scope>NUCLEOTIDE SEQUENCE [LARGE SCALE GENOMIC DNA]</scope>
    <source>
        <strain evidence="2">type strain: E19</strain>
    </source>
</reference>
<sequence length="69" mass="7864">MELLMIVCLLATPAHCRSESLTVSIEEAPPMQCMMTAQQTIAQWTAAHPKWQVARWRCVPSKRKGFHNI</sequence>
<name>A0A2C9D447_9HYPH</name>